<protein>
    <submittedName>
        <fullName evidence="1">Uncharacterized protein</fullName>
    </submittedName>
</protein>
<proteinExistence type="predicted"/>
<name>A0A1R1S828_9ACTN</name>
<dbReference type="RefSeq" id="WP_065966554.1">
    <property type="nucleotide sequence ID" value="NZ_ASQP01000469.1"/>
</dbReference>
<reference evidence="1 2" key="1">
    <citation type="submission" date="2013-05" db="EMBL/GenBank/DDBJ databases">
        <title>Genome sequence of Streptomyces sparsogenes DSM 40356.</title>
        <authorList>
            <person name="Coyne S."/>
            <person name="Seebeck F.P."/>
        </authorList>
    </citation>
    <scope>NUCLEOTIDE SEQUENCE [LARGE SCALE GENOMIC DNA]</scope>
    <source>
        <strain evidence="1 2">DSM 40356</strain>
    </source>
</reference>
<dbReference type="AlphaFoldDB" id="A0A1R1S828"/>
<accession>A0A1R1S828</accession>
<dbReference type="STRING" id="67365.GCA_001704635_01695"/>
<dbReference type="GeneID" id="96748843"/>
<organism evidence="1 2">
    <name type="scientific">Streptomyces sparsogenes DSM 40356</name>
    <dbReference type="NCBI Taxonomy" id="1331668"/>
    <lineage>
        <taxon>Bacteria</taxon>
        <taxon>Bacillati</taxon>
        <taxon>Actinomycetota</taxon>
        <taxon>Actinomycetes</taxon>
        <taxon>Kitasatosporales</taxon>
        <taxon>Streptomycetaceae</taxon>
        <taxon>Streptomyces</taxon>
    </lineage>
</organism>
<comment type="caution">
    <text evidence="1">The sequence shown here is derived from an EMBL/GenBank/DDBJ whole genome shotgun (WGS) entry which is preliminary data.</text>
</comment>
<sequence>MTDQSPAALLRAAAEKVRQWATEATSDPWAPGAATTFGPELAAWLDSAAVDAEQIGADPRAMATARRILGAES</sequence>
<gene>
    <name evidence="1" type="ORF">SPAR_36711</name>
</gene>
<keyword evidence="2" id="KW-1185">Reference proteome</keyword>
<evidence type="ECO:0000313" key="1">
    <source>
        <dbReference type="EMBL" id="OMI34444.1"/>
    </source>
</evidence>
<dbReference type="EMBL" id="ASQP01000469">
    <property type="protein sequence ID" value="OMI34444.1"/>
    <property type="molecule type" value="Genomic_DNA"/>
</dbReference>
<dbReference type="Proteomes" id="UP000186168">
    <property type="component" value="Unassembled WGS sequence"/>
</dbReference>
<evidence type="ECO:0000313" key="2">
    <source>
        <dbReference type="Proteomes" id="UP000186168"/>
    </source>
</evidence>